<reference evidence="4 5" key="1">
    <citation type="submission" date="2019-10" db="EMBL/GenBank/DDBJ databases">
        <title>Gracilibacillus sp. nov. isolated from rice seeds.</title>
        <authorList>
            <person name="He S."/>
        </authorList>
    </citation>
    <scope>NUCLEOTIDE SEQUENCE [LARGE SCALE GENOMIC DNA]</scope>
    <source>
        <strain evidence="4 5">TD8</strain>
    </source>
</reference>
<dbReference type="RefSeq" id="WP_153401904.1">
    <property type="nucleotide sequence ID" value="NZ_ML762425.1"/>
</dbReference>
<evidence type="ECO:0000313" key="5">
    <source>
        <dbReference type="Proteomes" id="UP000480246"/>
    </source>
</evidence>
<feature type="signal peptide" evidence="2">
    <location>
        <begin position="1"/>
        <end position="23"/>
    </location>
</feature>
<organism evidence="4 5">
    <name type="scientific">Gracilibacillus oryzae</name>
    <dbReference type="NCBI Taxonomy" id="1672701"/>
    <lineage>
        <taxon>Bacteria</taxon>
        <taxon>Bacillati</taxon>
        <taxon>Bacillota</taxon>
        <taxon>Bacilli</taxon>
        <taxon>Bacillales</taxon>
        <taxon>Bacillaceae</taxon>
        <taxon>Gracilibacillus</taxon>
    </lineage>
</organism>
<dbReference type="Pfam" id="PF14478">
    <property type="entry name" value="DUF4430"/>
    <property type="match status" value="1"/>
</dbReference>
<keyword evidence="1" id="KW-0175">Coiled coil</keyword>
<dbReference type="Proteomes" id="UP000480246">
    <property type="component" value="Unassembled WGS sequence"/>
</dbReference>
<dbReference type="OrthoDB" id="2870483at2"/>
<accession>A0A7C8GUE1</accession>
<dbReference type="EMBL" id="WEID01000018">
    <property type="protein sequence ID" value="KAB8138370.1"/>
    <property type="molecule type" value="Genomic_DNA"/>
</dbReference>
<comment type="caution">
    <text evidence="4">The sequence shown here is derived from an EMBL/GenBank/DDBJ whole genome shotgun (WGS) entry which is preliminary data.</text>
</comment>
<dbReference type="PROSITE" id="PS51257">
    <property type="entry name" value="PROKAR_LIPOPROTEIN"/>
    <property type="match status" value="1"/>
</dbReference>
<sequence length="126" mass="13879">MKRFIITLITILMLAGCSGQDVAPDSTDTSGEGTVSITISINHQEEILANKELNIKETNNLMELLEANFEVEANDGLITSIEGYEQNIEKEIYWLYEVNGEQATVGASDYELSPGDKVVFDLGAFK</sequence>
<feature type="domain" description="Transcobalamin-like C-terminal" evidence="3">
    <location>
        <begin position="60"/>
        <end position="123"/>
    </location>
</feature>
<dbReference type="Gene3D" id="2.170.130.30">
    <property type="match status" value="1"/>
</dbReference>
<proteinExistence type="predicted"/>
<evidence type="ECO:0000256" key="2">
    <source>
        <dbReference type="SAM" id="SignalP"/>
    </source>
</evidence>
<evidence type="ECO:0000256" key="1">
    <source>
        <dbReference type="SAM" id="Coils"/>
    </source>
</evidence>
<name>A0A7C8GUE1_9BACI</name>
<dbReference type="AlphaFoldDB" id="A0A7C8GUE1"/>
<keyword evidence="5" id="KW-1185">Reference proteome</keyword>
<gene>
    <name evidence="4" type="ORF">F9U64_05035</name>
</gene>
<dbReference type="InterPro" id="IPR027954">
    <property type="entry name" value="Transcobalamin-like_C"/>
</dbReference>
<keyword evidence="2" id="KW-0732">Signal</keyword>
<feature type="coiled-coil region" evidence="1">
    <location>
        <begin position="41"/>
        <end position="68"/>
    </location>
</feature>
<evidence type="ECO:0000313" key="4">
    <source>
        <dbReference type="EMBL" id="KAB8138370.1"/>
    </source>
</evidence>
<protein>
    <submittedName>
        <fullName evidence="4">DUF4430 domain-containing protein</fullName>
    </submittedName>
</protein>
<feature type="chain" id="PRO_5038445440" evidence="2">
    <location>
        <begin position="24"/>
        <end position="126"/>
    </location>
</feature>
<evidence type="ECO:0000259" key="3">
    <source>
        <dbReference type="Pfam" id="PF14478"/>
    </source>
</evidence>